<protein>
    <recommendedName>
        <fullName evidence="4">Serpentine receptor class gamma</fullName>
    </recommendedName>
</protein>
<feature type="transmembrane region" description="Helical" evidence="1">
    <location>
        <begin position="147"/>
        <end position="167"/>
    </location>
</feature>
<keyword evidence="1" id="KW-0472">Membrane</keyword>
<keyword evidence="3" id="KW-1185">Reference proteome</keyword>
<gene>
    <name evidence="2" type="ORF">CAMP_LOCUS13285</name>
</gene>
<accession>A0A9P1IRB4</accession>
<sequence>MLRNFAWDFFVNIQPLFSVDRLVFINFEKFYTAKMYGLLFSFMFASILFATSIFALSKDQVEPIWLILLVTLLIINLFAELIAMRTARMKYSKTTGANLNQRFDLSISYEITRSFVFGTFFNVCLELLLAILSILVILEVIDNSELVFSFLESILTLEMSMFPWIVLISNKKWRKKVVLTFKKKSSKVQVMNFKGQSIVTNPTQQDYFQQLDAAWK</sequence>
<keyword evidence="1" id="KW-0812">Transmembrane</keyword>
<name>A0A9P1IRB4_9PELO</name>
<comment type="caution">
    <text evidence="2">The sequence shown here is derived from an EMBL/GenBank/DDBJ whole genome shotgun (WGS) entry which is preliminary data.</text>
</comment>
<evidence type="ECO:0000256" key="1">
    <source>
        <dbReference type="SAM" id="Phobius"/>
    </source>
</evidence>
<dbReference type="AlphaFoldDB" id="A0A9P1IRB4"/>
<dbReference type="Proteomes" id="UP001152747">
    <property type="component" value="Unassembled WGS sequence"/>
</dbReference>
<evidence type="ECO:0000313" key="2">
    <source>
        <dbReference type="EMBL" id="CAI5450648.1"/>
    </source>
</evidence>
<evidence type="ECO:0008006" key="4">
    <source>
        <dbReference type="Google" id="ProtNLM"/>
    </source>
</evidence>
<organism evidence="2 3">
    <name type="scientific">Caenorhabditis angaria</name>
    <dbReference type="NCBI Taxonomy" id="860376"/>
    <lineage>
        <taxon>Eukaryota</taxon>
        <taxon>Metazoa</taxon>
        <taxon>Ecdysozoa</taxon>
        <taxon>Nematoda</taxon>
        <taxon>Chromadorea</taxon>
        <taxon>Rhabditida</taxon>
        <taxon>Rhabditina</taxon>
        <taxon>Rhabditomorpha</taxon>
        <taxon>Rhabditoidea</taxon>
        <taxon>Rhabditidae</taxon>
        <taxon>Peloderinae</taxon>
        <taxon>Caenorhabditis</taxon>
    </lineage>
</organism>
<reference evidence="2" key="1">
    <citation type="submission" date="2022-11" db="EMBL/GenBank/DDBJ databases">
        <authorList>
            <person name="Kikuchi T."/>
        </authorList>
    </citation>
    <scope>NUCLEOTIDE SEQUENCE</scope>
    <source>
        <strain evidence="2">PS1010</strain>
    </source>
</reference>
<feature type="transmembrane region" description="Helical" evidence="1">
    <location>
        <begin position="115"/>
        <end position="141"/>
    </location>
</feature>
<feature type="transmembrane region" description="Helical" evidence="1">
    <location>
        <begin position="36"/>
        <end position="57"/>
    </location>
</feature>
<proteinExistence type="predicted"/>
<evidence type="ECO:0000313" key="3">
    <source>
        <dbReference type="Proteomes" id="UP001152747"/>
    </source>
</evidence>
<keyword evidence="1" id="KW-1133">Transmembrane helix</keyword>
<feature type="transmembrane region" description="Helical" evidence="1">
    <location>
        <begin position="63"/>
        <end position="83"/>
    </location>
</feature>
<dbReference type="EMBL" id="CANHGI010000005">
    <property type="protein sequence ID" value="CAI5450648.1"/>
    <property type="molecule type" value="Genomic_DNA"/>
</dbReference>